<dbReference type="Pfam" id="PF06985">
    <property type="entry name" value="HET"/>
    <property type="match status" value="1"/>
</dbReference>
<dbReference type="AlphaFoldDB" id="A0A423WIS6"/>
<gene>
    <name evidence="2" type="ORF">VSDG_01564</name>
</gene>
<dbReference type="InterPro" id="IPR052895">
    <property type="entry name" value="HetReg/Transcr_Mod"/>
</dbReference>
<evidence type="ECO:0000259" key="1">
    <source>
        <dbReference type="Pfam" id="PF06985"/>
    </source>
</evidence>
<organism evidence="2 3">
    <name type="scientific">Cytospora chrysosperma</name>
    <name type="common">Cytospora canker fungus</name>
    <name type="synonym">Sphaeria chrysosperma</name>
    <dbReference type="NCBI Taxonomy" id="252740"/>
    <lineage>
        <taxon>Eukaryota</taxon>
        <taxon>Fungi</taxon>
        <taxon>Dikarya</taxon>
        <taxon>Ascomycota</taxon>
        <taxon>Pezizomycotina</taxon>
        <taxon>Sordariomycetes</taxon>
        <taxon>Sordariomycetidae</taxon>
        <taxon>Diaporthales</taxon>
        <taxon>Cytosporaceae</taxon>
        <taxon>Cytospora</taxon>
    </lineage>
</organism>
<name>A0A423WIS6_CYTCH</name>
<sequence length="726" mass="82803">MVSIRREKVNAALLRHHHKSLSQDKELDAIRAIFIYEEQRIPNDEEQRVRPLDLARLGPLLPALLGHLEWKTSRSAFRLNQRLWTHLAGEWSRYWRLEDGGQREPDKPLYASLDAAKREIRVLQVSRLSPVVGNTRLDDNRNGAFQANLMHVSLDDDPPYIAVSYAWGDHAPVGRFKSDQEGAANFEYNRAVFEIVNTLVPEGSTLYLWIDAVCINQQDDAEKGIQVGLMGEIFRKSRQVVIFLGEADEDTTTNMDLISRAIPIIEEDFPEWATEEDVARFEAESTKAGIPPRAWCSVHALALRRWFTRYWVVQELALGKAPVVVCGRHSVPWDLVADVYDWISDHWSLVIALFDRIRTYEGPPYRTPPLAQDWLNVYRLIRVRRMSESQRPLSIQQLVNHLDIFDATDPRDRIFAITGLVSPAEVEEDFRPNYEIRVEELYTQVARRFLIGHNGLHNLYMAGVGLPRSLCLPSWVPDWTLKRELLRLYRVATKKGLHSAGNIDFRVEFPSDSSQVAILHGCIVDSVWRLGPVNDAPYRPVLENSEAESRWFNSVLELITSCISAIDFSTACRDSPLDSPQWKYCLWETLIASESTEIFAERVFDSYVEYMGCSARSEPWEHLDSEVGHRVTDLRISARAATFGRRVFVSSKGYFGLTSSGTQEGDQVCVFAGMITPIIIRPVKPEAPDSPSTPTSYILVGEAYHHGIAEQELDFEPQFMGPIRLV</sequence>
<proteinExistence type="predicted"/>
<accession>A0A423WIS6</accession>
<dbReference type="OrthoDB" id="2157530at2759"/>
<evidence type="ECO:0000313" key="2">
    <source>
        <dbReference type="EMBL" id="ROW03245.1"/>
    </source>
</evidence>
<dbReference type="Proteomes" id="UP000284375">
    <property type="component" value="Unassembled WGS sequence"/>
</dbReference>
<evidence type="ECO:0000313" key="3">
    <source>
        <dbReference type="Proteomes" id="UP000284375"/>
    </source>
</evidence>
<dbReference type="EMBL" id="LJZO01000003">
    <property type="protein sequence ID" value="ROW03245.1"/>
    <property type="molecule type" value="Genomic_DNA"/>
</dbReference>
<keyword evidence="3" id="KW-1185">Reference proteome</keyword>
<dbReference type="PANTHER" id="PTHR24148:SF64">
    <property type="entry name" value="HETEROKARYON INCOMPATIBILITY DOMAIN-CONTAINING PROTEIN"/>
    <property type="match status" value="1"/>
</dbReference>
<reference evidence="2 3" key="1">
    <citation type="submission" date="2015-09" db="EMBL/GenBank/DDBJ databases">
        <title>Host preference determinants of Valsa canker pathogens revealed by comparative genomics.</title>
        <authorList>
            <person name="Yin Z."/>
            <person name="Huang L."/>
        </authorList>
    </citation>
    <scope>NUCLEOTIDE SEQUENCE [LARGE SCALE GENOMIC DNA]</scope>
    <source>
        <strain evidence="2 3">YSFL</strain>
    </source>
</reference>
<dbReference type="Pfam" id="PF26639">
    <property type="entry name" value="Het-6_barrel"/>
    <property type="match status" value="1"/>
</dbReference>
<dbReference type="STRING" id="252740.A0A423WIS6"/>
<comment type="caution">
    <text evidence="2">The sequence shown here is derived from an EMBL/GenBank/DDBJ whole genome shotgun (WGS) entry which is preliminary data.</text>
</comment>
<protein>
    <recommendedName>
        <fullName evidence="1">Heterokaryon incompatibility domain-containing protein</fullName>
    </recommendedName>
</protein>
<feature type="domain" description="Heterokaryon incompatibility" evidence="1">
    <location>
        <begin position="160"/>
        <end position="315"/>
    </location>
</feature>
<dbReference type="InterPro" id="IPR010730">
    <property type="entry name" value="HET"/>
</dbReference>
<dbReference type="PANTHER" id="PTHR24148">
    <property type="entry name" value="ANKYRIN REPEAT DOMAIN-CONTAINING PROTEIN 39 HOMOLOG-RELATED"/>
    <property type="match status" value="1"/>
</dbReference>